<keyword evidence="2" id="KW-1185">Reference proteome</keyword>
<organism evidence="1 2">
    <name type="scientific">Cloeon dipterum</name>
    <dbReference type="NCBI Taxonomy" id="197152"/>
    <lineage>
        <taxon>Eukaryota</taxon>
        <taxon>Metazoa</taxon>
        <taxon>Ecdysozoa</taxon>
        <taxon>Arthropoda</taxon>
        <taxon>Hexapoda</taxon>
        <taxon>Insecta</taxon>
        <taxon>Pterygota</taxon>
        <taxon>Palaeoptera</taxon>
        <taxon>Ephemeroptera</taxon>
        <taxon>Pisciforma</taxon>
        <taxon>Baetidae</taxon>
        <taxon>Cloeon</taxon>
    </lineage>
</organism>
<dbReference type="Proteomes" id="UP000494165">
    <property type="component" value="Unassembled WGS sequence"/>
</dbReference>
<evidence type="ECO:0000313" key="1">
    <source>
        <dbReference type="EMBL" id="CAB3365041.1"/>
    </source>
</evidence>
<proteinExistence type="predicted"/>
<name>A0A8S1C9P1_9INSE</name>
<dbReference type="Gene3D" id="3.80.10.10">
    <property type="entry name" value="Ribonuclease Inhibitor"/>
    <property type="match status" value="1"/>
</dbReference>
<dbReference type="AlphaFoldDB" id="A0A8S1C9P1"/>
<gene>
    <name evidence="1" type="ORF">CLODIP_2_CD06644</name>
</gene>
<dbReference type="EMBL" id="CADEPI010000019">
    <property type="protein sequence ID" value="CAB3365041.1"/>
    <property type="molecule type" value="Genomic_DNA"/>
</dbReference>
<accession>A0A8S1C9P1</accession>
<comment type="caution">
    <text evidence="1">The sequence shown here is derived from an EMBL/GenBank/DDBJ whole genome shotgun (WGS) entry which is preliminary data.</text>
</comment>
<dbReference type="InterPro" id="IPR032675">
    <property type="entry name" value="LRR_dom_sf"/>
</dbReference>
<reference evidence="1 2" key="1">
    <citation type="submission" date="2020-04" db="EMBL/GenBank/DDBJ databases">
        <authorList>
            <person name="Alioto T."/>
            <person name="Alioto T."/>
            <person name="Gomez Garrido J."/>
        </authorList>
    </citation>
    <scope>NUCLEOTIDE SEQUENCE [LARGE SCALE GENOMIC DNA]</scope>
</reference>
<evidence type="ECO:0000313" key="2">
    <source>
        <dbReference type="Proteomes" id="UP000494165"/>
    </source>
</evidence>
<protein>
    <submittedName>
        <fullName evidence="1">Uncharacterized protein</fullName>
    </submittedName>
</protein>
<dbReference type="SUPFAM" id="SSF52047">
    <property type="entry name" value="RNI-like"/>
    <property type="match status" value="1"/>
</dbReference>
<sequence>MDLFPEENHYVIPYLLQSIASRAKNMSDLQIMDESVTKQQFTLMSMSEEMVSAIAKMTKLKTLRVRHFSISFSSLMELCRMLPSLKTLYFKIEAEPNFKIDDIQVFQKSFGSLEIFQFSPVSNESKLDEDFRKSLTLQCICYLTNLRIVGDPESVVDMLPTCLEINQLTEDEWKSKLTHLTLYLDKHVEENALTKFPDVMLMDIWEDKTNADYMVSGLLQFQHLTQLFMSDLDIYKSDCIVQFLEVYGESLTQLILQFKLCPIDFVLLFNMICCSSFDSLELLAMRNLDVQPPCDAYPQIGEISCKSLNELDLEFTIEQSYYPTHVHLSKILSVPTLERVKLTRVPTTLFELWETMVSKSCVHVLCRYLNRISPASIALHNLWIKMEQSDSTSTNPENGLNVLTVLTPDEKYYNLIKHFMNSTEHLIIENEKLILIKECPNLKKIDIAKIMDLIPQGNHWTLTDMLITIASNATNMSDFQIMDGSANITLRVMSEEMISAIAKMSKLKILMVRHFSISFSSLMKLCRNLPSLKTLYFKIEAEPNFKIYDMKDFQKSFGHLEIFQFSSVSNESGWGEKFRKSLTLKCIRYLPNLRILGDPEYFVDMLHTCLAYQSLAYSKESKLTRLEIRVDRNIRKNALTKFPNVIHLRIKWVEDEEPSLIEYKFLGLLEFRQLTQLVMSDLGINYSLYLNQFLMVYGERMEILILEFSSHQINFVLLFNMICCRSFHNLQLLTMTNLDVRPYAAHPKIDPISCESLKQLELHFISEQSSNPTYVHLSIILSVPNLEKVRLFGVPTTTDELWETMLLVNRRSILKNVTHFLLELSNVQMIEGELFARNKCCQTIEKELQSGV</sequence>